<comment type="caution">
    <text evidence="1">The sequence shown here is derived from an EMBL/GenBank/DDBJ whole genome shotgun (WGS) entry which is preliminary data.</text>
</comment>
<evidence type="ECO:0000313" key="2">
    <source>
        <dbReference type="Proteomes" id="UP000530928"/>
    </source>
</evidence>
<evidence type="ECO:0000313" key="1">
    <source>
        <dbReference type="EMBL" id="MBA2890669.1"/>
    </source>
</evidence>
<keyword evidence="2" id="KW-1185">Reference proteome</keyword>
<gene>
    <name evidence="1" type="ORF">HNR30_002010</name>
</gene>
<organism evidence="1 2">
    <name type="scientific">Nonomuraea soli</name>
    <dbReference type="NCBI Taxonomy" id="1032476"/>
    <lineage>
        <taxon>Bacteria</taxon>
        <taxon>Bacillati</taxon>
        <taxon>Actinomycetota</taxon>
        <taxon>Actinomycetes</taxon>
        <taxon>Streptosporangiales</taxon>
        <taxon>Streptosporangiaceae</taxon>
        <taxon>Nonomuraea</taxon>
    </lineage>
</organism>
<protein>
    <submittedName>
        <fullName evidence="1">Uncharacterized protein</fullName>
    </submittedName>
</protein>
<dbReference type="Proteomes" id="UP000530928">
    <property type="component" value="Unassembled WGS sequence"/>
</dbReference>
<reference evidence="1 2" key="1">
    <citation type="submission" date="2020-07" db="EMBL/GenBank/DDBJ databases">
        <title>Genomic Encyclopedia of Type Strains, Phase IV (KMG-IV): sequencing the most valuable type-strain genomes for metagenomic binning, comparative biology and taxonomic classification.</title>
        <authorList>
            <person name="Goeker M."/>
        </authorList>
    </citation>
    <scope>NUCLEOTIDE SEQUENCE [LARGE SCALE GENOMIC DNA]</scope>
    <source>
        <strain evidence="1 2">DSM 45533</strain>
    </source>
</reference>
<proteinExistence type="predicted"/>
<name>A0A7W0CGM5_9ACTN</name>
<sequence length="48" mass="4978">MRIPLAAVMVAGVLGVAVPADLVVCDGGKADGELCLYDKEPNPWPNPD</sequence>
<dbReference type="EMBL" id="JACDUR010000002">
    <property type="protein sequence ID" value="MBA2890669.1"/>
    <property type="molecule type" value="Genomic_DNA"/>
</dbReference>
<dbReference type="AlphaFoldDB" id="A0A7W0CGM5"/>
<accession>A0A7W0CGM5</accession>
<dbReference type="RefSeq" id="WP_181609467.1">
    <property type="nucleotide sequence ID" value="NZ_BAABAM010000006.1"/>
</dbReference>